<dbReference type="InterPro" id="IPR050509">
    <property type="entry name" value="CoA-transferase_III"/>
</dbReference>
<gene>
    <name evidence="1" type="ORF">EJ913_03720</name>
</gene>
<dbReference type="GO" id="GO:0016740">
    <property type="term" value="F:transferase activity"/>
    <property type="evidence" value="ECO:0007669"/>
    <property type="project" value="UniProtKB-KW"/>
</dbReference>
<proteinExistence type="predicted"/>
<dbReference type="InterPro" id="IPR023606">
    <property type="entry name" value="CoA-Trfase_III_dom_1_sf"/>
</dbReference>
<protein>
    <submittedName>
        <fullName evidence="1">CoA transferase</fullName>
    </submittedName>
</protein>
<dbReference type="InterPro" id="IPR044855">
    <property type="entry name" value="CoA-Trfase_III_dom3_sf"/>
</dbReference>
<dbReference type="AlphaFoldDB" id="A0A433JDK7"/>
<dbReference type="Gene3D" id="3.30.1540.10">
    <property type="entry name" value="formyl-coa transferase, domain 3"/>
    <property type="match status" value="1"/>
</dbReference>
<name>A0A433JDK7_9PROT</name>
<reference evidence="1 2" key="1">
    <citation type="submission" date="2018-12" db="EMBL/GenBank/DDBJ databases">
        <authorList>
            <person name="Yang Y."/>
        </authorList>
    </citation>
    <scope>NUCLEOTIDE SEQUENCE [LARGE SCALE GENOMIC DNA]</scope>
    <source>
        <strain evidence="1 2">GSF71</strain>
    </source>
</reference>
<evidence type="ECO:0000313" key="1">
    <source>
        <dbReference type="EMBL" id="RUQ74985.1"/>
    </source>
</evidence>
<organism evidence="1 2">
    <name type="scientific">Azospirillum doebereinerae</name>
    <dbReference type="NCBI Taxonomy" id="92933"/>
    <lineage>
        <taxon>Bacteria</taxon>
        <taxon>Pseudomonadati</taxon>
        <taxon>Pseudomonadota</taxon>
        <taxon>Alphaproteobacteria</taxon>
        <taxon>Rhodospirillales</taxon>
        <taxon>Azospirillaceae</taxon>
        <taxon>Azospirillum</taxon>
    </lineage>
</organism>
<dbReference type="Proteomes" id="UP000280346">
    <property type="component" value="Unassembled WGS sequence"/>
</dbReference>
<accession>A0A433JDK7</accession>
<dbReference type="SUPFAM" id="SSF89796">
    <property type="entry name" value="CoA-transferase family III (CaiB/BaiF)"/>
    <property type="match status" value="1"/>
</dbReference>
<dbReference type="InterPro" id="IPR003673">
    <property type="entry name" value="CoA-Trfase_fam_III"/>
</dbReference>
<dbReference type="EMBL" id="RZIJ01000002">
    <property type="protein sequence ID" value="RUQ74985.1"/>
    <property type="molecule type" value="Genomic_DNA"/>
</dbReference>
<sequence length="372" mass="39405">MPLPFLSGLRVIDLGQYLPGPHAAQLLGDLGAEVVKVEPPDGDPLRFLGPTDSDGVTAAYKILTAGKTVVALDLKTADGRAKLEALLAKADALIESYRPGVMDKLGLGRERLRALNPRLVHASLSGWGYDGPYATRAGHDLNYMAVGGGLDASGLPDRPVISYLPVADFASAQQTALAVAAALFGRERSGVGCFLDLSIMETVLGWQGLNLTAAARGQMPGRGAALLSGGVACYRLYRTADGRFITLSALEPKFWRGFCEAVGRPDWTARQADALPQTALIAELDTLFADRTLAAWRDLLDPVDCCFEALPAIAEIAAHPHVAARGQIHVTPGPEPLVETLMGLRVDGGPPPRREAWRESDAAAVLSAWTTA</sequence>
<keyword evidence="2" id="KW-1185">Reference proteome</keyword>
<dbReference type="Pfam" id="PF02515">
    <property type="entry name" value="CoA_transf_3"/>
    <property type="match status" value="1"/>
</dbReference>
<dbReference type="PANTHER" id="PTHR48228">
    <property type="entry name" value="SUCCINYL-COA--D-CITRAMALATE COA-TRANSFERASE"/>
    <property type="match status" value="1"/>
</dbReference>
<dbReference type="Gene3D" id="3.40.50.10540">
    <property type="entry name" value="Crotonobetainyl-coa:carnitine coa-transferase, domain 1"/>
    <property type="match status" value="1"/>
</dbReference>
<evidence type="ECO:0000313" key="2">
    <source>
        <dbReference type="Proteomes" id="UP000280346"/>
    </source>
</evidence>
<comment type="caution">
    <text evidence="1">The sequence shown here is derived from an EMBL/GenBank/DDBJ whole genome shotgun (WGS) entry which is preliminary data.</text>
</comment>
<dbReference type="OrthoDB" id="9781472at2"/>
<dbReference type="RefSeq" id="WP_126994923.1">
    <property type="nucleotide sequence ID" value="NZ_CP173190.1"/>
</dbReference>
<dbReference type="PANTHER" id="PTHR48228:SF5">
    <property type="entry name" value="ALPHA-METHYLACYL-COA RACEMASE"/>
    <property type="match status" value="1"/>
</dbReference>
<keyword evidence="1" id="KW-0808">Transferase</keyword>